<dbReference type="EMBL" id="FXAG01000015">
    <property type="protein sequence ID" value="SMF35335.1"/>
    <property type="molecule type" value="Genomic_DNA"/>
</dbReference>
<reference evidence="2" key="1">
    <citation type="submission" date="2017-04" db="EMBL/GenBank/DDBJ databases">
        <authorList>
            <person name="Varghese N."/>
            <person name="Submissions S."/>
        </authorList>
    </citation>
    <scope>NUCLEOTIDE SEQUENCE [LARGE SCALE GENOMIC DNA]</scope>
    <source>
        <strain evidence="2">DSM 22618</strain>
    </source>
</reference>
<dbReference type="AlphaFoldDB" id="A0A1Y6BYR7"/>
<protein>
    <submittedName>
        <fullName evidence="1">Uncharacterized protein</fullName>
    </submittedName>
</protein>
<gene>
    <name evidence="1" type="ORF">SAMN02745746_02701</name>
</gene>
<sequence length="59" mass="6320">MKSYRMVICRLLAIHLERSEAPLQGKGGLRANLSLGQSKIGPAIDWLSEGLGIDGQAAE</sequence>
<evidence type="ECO:0000313" key="1">
    <source>
        <dbReference type="EMBL" id="SMF35335.1"/>
    </source>
</evidence>
<keyword evidence="2" id="KW-1185">Reference proteome</keyword>
<accession>A0A1Y6BYR7</accession>
<evidence type="ECO:0000313" key="2">
    <source>
        <dbReference type="Proteomes" id="UP000192920"/>
    </source>
</evidence>
<dbReference type="Proteomes" id="UP000192920">
    <property type="component" value="Unassembled WGS sequence"/>
</dbReference>
<organism evidence="1 2">
    <name type="scientific">Pseudogulbenkiania subflava DSM 22618</name>
    <dbReference type="NCBI Taxonomy" id="1123014"/>
    <lineage>
        <taxon>Bacteria</taxon>
        <taxon>Pseudomonadati</taxon>
        <taxon>Pseudomonadota</taxon>
        <taxon>Betaproteobacteria</taxon>
        <taxon>Neisseriales</taxon>
        <taxon>Chromobacteriaceae</taxon>
        <taxon>Pseudogulbenkiania</taxon>
    </lineage>
</organism>
<name>A0A1Y6BYR7_9NEIS</name>
<proteinExistence type="predicted"/>